<dbReference type="AlphaFoldDB" id="A0A5Q2MGP9"/>
<protein>
    <submittedName>
        <fullName evidence="1">Hydantoin racemase</fullName>
    </submittedName>
</protein>
<dbReference type="EMBL" id="CP045737">
    <property type="protein sequence ID" value="QGG40929.1"/>
    <property type="molecule type" value="Genomic_DNA"/>
</dbReference>
<evidence type="ECO:0000313" key="2">
    <source>
        <dbReference type="Proteomes" id="UP000392064"/>
    </source>
</evidence>
<dbReference type="KEGG" id="aef:GEV26_05900"/>
<organism evidence="1 2">
    <name type="scientific">Aeromicrobium yanjiei</name>
    <dbReference type="NCBI Taxonomy" id="2662028"/>
    <lineage>
        <taxon>Bacteria</taxon>
        <taxon>Bacillati</taxon>
        <taxon>Actinomycetota</taxon>
        <taxon>Actinomycetes</taxon>
        <taxon>Propionibacteriales</taxon>
        <taxon>Nocardioidaceae</taxon>
        <taxon>Aeromicrobium</taxon>
    </lineage>
</organism>
<accession>A0A5Q2MGP9</accession>
<sequence>MRILAYTPIAVGEQELARRQARYAEHSPAGVEVELRDIGPDSGAPSALDTPEDVAASERAVLRAFTEADPSGFDAFLPDCVLDPGIDDQEDLARPLLGIGRLTGSFLASQGTPLYSVARNEAIAAELDRRFASYGVAAPATRVLDLGFDVIADDRVWNETVSRSVADLDEGFVFNACSAVDVAASGAGPVLVDPTATALRLLGLRAALEGGVA</sequence>
<dbReference type="RefSeq" id="WP_153652200.1">
    <property type="nucleotide sequence ID" value="NZ_CP045737.1"/>
</dbReference>
<dbReference type="Gene3D" id="3.40.50.12500">
    <property type="match status" value="1"/>
</dbReference>
<evidence type="ECO:0000313" key="1">
    <source>
        <dbReference type="EMBL" id="QGG40929.1"/>
    </source>
</evidence>
<name>A0A5Q2MGP9_9ACTN</name>
<proteinExistence type="predicted"/>
<gene>
    <name evidence="1" type="ORF">GEV26_05900</name>
</gene>
<dbReference type="Proteomes" id="UP000392064">
    <property type="component" value="Chromosome"/>
</dbReference>
<keyword evidence="2" id="KW-1185">Reference proteome</keyword>
<reference evidence="1 2" key="1">
    <citation type="submission" date="2019-11" db="EMBL/GenBank/DDBJ databases">
        <authorList>
            <person name="Li J."/>
        </authorList>
    </citation>
    <scope>NUCLEOTIDE SEQUENCE [LARGE SCALE GENOMIC DNA]</scope>
    <source>
        <strain evidence="1 2">MF47</strain>
    </source>
</reference>
<dbReference type="InterPro" id="IPR053714">
    <property type="entry name" value="Iso_Racemase_Enz_sf"/>
</dbReference>